<name>A0A846U4G8_9MICC</name>
<evidence type="ECO:0000256" key="5">
    <source>
        <dbReference type="SAM" id="MobiDB-lite"/>
    </source>
</evidence>
<dbReference type="EMBL" id="JAAVUN010000001">
    <property type="protein sequence ID" value="NKE08636.1"/>
    <property type="molecule type" value="Genomic_DNA"/>
</dbReference>
<keyword evidence="9" id="KW-1185">Reference proteome</keyword>
<dbReference type="InterPro" id="IPR055487">
    <property type="entry name" value="DUF7059"/>
</dbReference>
<dbReference type="GO" id="GO:0008757">
    <property type="term" value="F:S-adenosylmethionine-dependent methyltransferase activity"/>
    <property type="evidence" value="ECO:0007669"/>
    <property type="project" value="TreeGrafter"/>
</dbReference>
<dbReference type="GO" id="GO:0003676">
    <property type="term" value="F:nucleic acid binding"/>
    <property type="evidence" value="ECO:0007669"/>
    <property type="project" value="InterPro"/>
</dbReference>
<dbReference type="RefSeq" id="WP_119933177.1">
    <property type="nucleotide sequence ID" value="NZ_JAAVUN010000001.1"/>
</dbReference>
<dbReference type="GO" id="GO:0035657">
    <property type="term" value="C:eRF1 methyltransferase complex"/>
    <property type="evidence" value="ECO:0007669"/>
    <property type="project" value="TreeGrafter"/>
</dbReference>
<dbReference type="GO" id="GO:0032259">
    <property type="term" value="P:methylation"/>
    <property type="evidence" value="ECO:0007669"/>
    <property type="project" value="UniProtKB-KW"/>
</dbReference>
<dbReference type="GO" id="GO:0008170">
    <property type="term" value="F:N-methyltransferase activity"/>
    <property type="evidence" value="ECO:0007669"/>
    <property type="project" value="UniProtKB-ARBA"/>
</dbReference>
<proteinExistence type="inferred from homology"/>
<comment type="caution">
    <text evidence="8">The sequence shown here is derived from an EMBL/GenBank/DDBJ whole genome shotgun (WGS) entry which is preliminary data.</text>
</comment>
<organism evidence="8 9">
    <name type="scientific">Kocuria subflava</name>
    <dbReference type="NCBI Taxonomy" id="1736139"/>
    <lineage>
        <taxon>Bacteria</taxon>
        <taxon>Bacillati</taxon>
        <taxon>Actinomycetota</taxon>
        <taxon>Actinomycetes</taxon>
        <taxon>Micrococcales</taxon>
        <taxon>Micrococcaceae</taxon>
        <taxon>Kocuria</taxon>
    </lineage>
</organism>
<evidence type="ECO:0000259" key="6">
    <source>
        <dbReference type="Pfam" id="PF05175"/>
    </source>
</evidence>
<dbReference type="InterPro" id="IPR029063">
    <property type="entry name" value="SAM-dependent_MTases_sf"/>
</dbReference>
<evidence type="ECO:0000256" key="2">
    <source>
        <dbReference type="ARBA" id="ARBA00022603"/>
    </source>
</evidence>
<dbReference type="InterPro" id="IPR007848">
    <property type="entry name" value="Small_mtfrase_dom"/>
</dbReference>
<dbReference type="PANTHER" id="PTHR45875:SF1">
    <property type="entry name" value="METHYLTRANSFERASE N6AMT1"/>
    <property type="match status" value="1"/>
</dbReference>
<feature type="domain" description="DUF7059" evidence="7">
    <location>
        <begin position="31"/>
        <end position="114"/>
    </location>
</feature>
<keyword evidence="2 8" id="KW-0489">Methyltransferase</keyword>
<dbReference type="Pfam" id="PF23186">
    <property type="entry name" value="DUF7059"/>
    <property type="match status" value="1"/>
</dbReference>
<comment type="similarity">
    <text evidence="1">Belongs to the eukaryotic/archaeal PrmC-related family.</text>
</comment>
<sequence length="579" mass="62971">MRTTSAFSQVAGAPRSDDLSAIRAFREVLESADFTADGVRRHLGDSAVEALSRDQAAPALLALDRHRSTGTWDGACALIELFILARPVSVQEVKRVLPQIELDQWMDLGLVEAALGLSSPGEDSVQDGGLTQNVSQGWVRSVVDLDLHAADSGLELWVAADLTAFQRPGAALRHDYVLGIGGASLTLAQITERPQVQRALDIGTGCGVQLFHLLQHCRHVVATDLSERALAFTRFNLVLNAPALGLDPEHLEDRVALRQGSLLEPVAGDQFNLVVTNPPFVITPRSPGETEAERYTYRDGGRPGDRLVADLVGQLDTVMTTGAVAHLLANWEVPATRQEFDGTGSQNGASFQNGAGGQDGQGWQDRVAAWIPEALDAWVIQRETQSPESYAETWLRDASEHLDRDSYESAYRAYLEDFAARNVAAVGFGYVRLQKPGRSRQRRRRFEELTHPFQQPIAPVTAEAVQRQDVLDVLGQRWTDLHLVVPEHVTEERHLRPGAADPSVILLRQGAGLQRTNVLTSNTAGLVGACDGELSVHQIVTALGALLGWEQPAEESVEGKAALEEARHLLTDGFLAPDD</sequence>
<evidence type="ECO:0000259" key="7">
    <source>
        <dbReference type="Pfam" id="PF23186"/>
    </source>
</evidence>
<dbReference type="PANTHER" id="PTHR45875">
    <property type="entry name" value="METHYLTRANSFERASE N6AMT1"/>
    <property type="match status" value="1"/>
</dbReference>
<evidence type="ECO:0000313" key="8">
    <source>
        <dbReference type="EMBL" id="NKE08636.1"/>
    </source>
</evidence>
<keyword evidence="3 8" id="KW-0808">Transferase</keyword>
<dbReference type="SUPFAM" id="SSF53335">
    <property type="entry name" value="S-adenosyl-L-methionine-dependent methyltransferases"/>
    <property type="match status" value="1"/>
</dbReference>
<dbReference type="GO" id="GO:0008276">
    <property type="term" value="F:protein methyltransferase activity"/>
    <property type="evidence" value="ECO:0007669"/>
    <property type="project" value="TreeGrafter"/>
</dbReference>
<evidence type="ECO:0000256" key="1">
    <source>
        <dbReference type="ARBA" id="ARBA00006149"/>
    </source>
</evidence>
<dbReference type="CDD" id="cd02440">
    <property type="entry name" value="AdoMet_MTases"/>
    <property type="match status" value="1"/>
</dbReference>
<evidence type="ECO:0000313" key="9">
    <source>
        <dbReference type="Proteomes" id="UP000521379"/>
    </source>
</evidence>
<accession>A0A846U4G8</accession>
<protein>
    <submittedName>
        <fullName evidence="8">Methyltransferase</fullName>
    </submittedName>
</protein>
<feature type="domain" description="Methyltransferase small" evidence="6">
    <location>
        <begin position="183"/>
        <end position="281"/>
    </location>
</feature>
<reference evidence="8 9" key="1">
    <citation type="submission" date="2020-02" db="EMBL/GenBank/DDBJ databases">
        <authorList>
            <person name="Sun Q."/>
        </authorList>
    </citation>
    <scope>NUCLEOTIDE SEQUENCE [LARGE SCALE GENOMIC DNA]</scope>
    <source>
        <strain evidence="8 9">YIM 13062</strain>
    </source>
</reference>
<dbReference type="InterPro" id="IPR052190">
    <property type="entry name" value="Euk-Arch_PrmC-MTase"/>
</dbReference>
<evidence type="ECO:0000256" key="4">
    <source>
        <dbReference type="ARBA" id="ARBA00022691"/>
    </source>
</evidence>
<keyword evidence="4" id="KW-0949">S-adenosyl-L-methionine</keyword>
<dbReference type="AlphaFoldDB" id="A0A846U4G8"/>
<feature type="region of interest" description="Disordered" evidence="5">
    <location>
        <begin position="338"/>
        <end position="362"/>
    </location>
</feature>
<dbReference type="InterPro" id="IPR002052">
    <property type="entry name" value="DNA_methylase_N6_adenine_CS"/>
</dbReference>
<dbReference type="Proteomes" id="UP000521379">
    <property type="component" value="Unassembled WGS sequence"/>
</dbReference>
<dbReference type="PROSITE" id="PS00092">
    <property type="entry name" value="N6_MTASE"/>
    <property type="match status" value="1"/>
</dbReference>
<gene>
    <name evidence="8" type="ORF">GTW58_01470</name>
</gene>
<dbReference type="Pfam" id="PF05175">
    <property type="entry name" value="MTS"/>
    <property type="match status" value="1"/>
</dbReference>
<dbReference type="Gene3D" id="3.40.50.150">
    <property type="entry name" value="Vaccinia Virus protein VP39"/>
    <property type="match status" value="1"/>
</dbReference>
<evidence type="ECO:0000256" key="3">
    <source>
        <dbReference type="ARBA" id="ARBA00022679"/>
    </source>
</evidence>